<evidence type="ECO:0000313" key="2">
    <source>
        <dbReference type="Proteomes" id="UP000053097"/>
    </source>
</evidence>
<organism evidence="1 2">
    <name type="scientific">Ooceraea biroi</name>
    <name type="common">Clonal raider ant</name>
    <name type="synonym">Cerapachys biroi</name>
    <dbReference type="NCBI Taxonomy" id="2015173"/>
    <lineage>
        <taxon>Eukaryota</taxon>
        <taxon>Metazoa</taxon>
        <taxon>Ecdysozoa</taxon>
        <taxon>Arthropoda</taxon>
        <taxon>Hexapoda</taxon>
        <taxon>Insecta</taxon>
        <taxon>Pterygota</taxon>
        <taxon>Neoptera</taxon>
        <taxon>Endopterygota</taxon>
        <taxon>Hymenoptera</taxon>
        <taxon>Apocrita</taxon>
        <taxon>Aculeata</taxon>
        <taxon>Formicoidea</taxon>
        <taxon>Formicidae</taxon>
        <taxon>Dorylinae</taxon>
        <taxon>Ooceraea</taxon>
    </lineage>
</organism>
<sequence>VIAELSDTTEPIAATEQIACHIDRILVHECLSARMAFALVDGASPLKVFPSAYTRGVPGAPYSRRKRTRHAD</sequence>
<feature type="non-terminal residue" evidence="1">
    <location>
        <position position="1"/>
    </location>
</feature>
<proteinExistence type="predicted"/>
<keyword evidence="2" id="KW-1185">Reference proteome</keyword>
<dbReference type="Proteomes" id="UP000053097">
    <property type="component" value="Unassembled WGS sequence"/>
</dbReference>
<name>A0A026X1V7_OOCBI</name>
<gene>
    <name evidence="1" type="ORF">X777_07335</name>
</gene>
<evidence type="ECO:0000313" key="1">
    <source>
        <dbReference type="EMBL" id="EZA61986.1"/>
    </source>
</evidence>
<dbReference type="AlphaFoldDB" id="A0A026X1V7"/>
<dbReference type="EMBL" id="KK107036">
    <property type="protein sequence ID" value="EZA61986.1"/>
    <property type="molecule type" value="Genomic_DNA"/>
</dbReference>
<reference evidence="1 2" key="1">
    <citation type="journal article" date="2014" name="Curr. Biol.">
        <title>The genome of the clonal raider ant Cerapachys biroi.</title>
        <authorList>
            <person name="Oxley P.R."/>
            <person name="Ji L."/>
            <person name="Fetter-Pruneda I."/>
            <person name="McKenzie S.K."/>
            <person name="Li C."/>
            <person name="Hu H."/>
            <person name="Zhang G."/>
            <person name="Kronauer D.J."/>
        </authorList>
    </citation>
    <scope>NUCLEOTIDE SEQUENCE [LARGE SCALE GENOMIC DNA]</scope>
</reference>
<accession>A0A026X1V7</accession>
<protein>
    <submittedName>
        <fullName evidence="1">Uncharacterized protein</fullName>
    </submittedName>
</protein>